<name>A0AAD7NXH5_9AGAR</name>
<dbReference type="EMBL" id="JARKIB010000006">
    <property type="protein sequence ID" value="KAJ7779059.1"/>
    <property type="molecule type" value="Genomic_DNA"/>
</dbReference>
<evidence type="ECO:0000256" key="1">
    <source>
        <dbReference type="SAM" id="MobiDB-lite"/>
    </source>
</evidence>
<gene>
    <name evidence="2" type="ORF">B0H16DRAFT_1448590</name>
</gene>
<comment type="caution">
    <text evidence="2">The sequence shown here is derived from an EMBL/GenBank/DDBJ whole genome shotgun (WGS) entry which is preliminary data.</text>
</comment>
<keyword evidence="3" id="KW-1185">Reference proteome</keyword>
<protein>
    <submittedName>
        <fullName evidence="2">Uncharacterized protein</fullName>
    </submittedName>
</protein>
<sequence>MATSTTTSVGGAEWETCSSQRRSLDSESITSITSFASTESGNIVVTERYFPRKSPATVPCADNKLPRPRRGAPPVAPAKTVEEKKRQRRRSSVVDSLRRAVGLRTPLNPALCEGWW</sequence>
<evidence type="ECO:0000313" key="3">
    <source>
        <dbReference type="Proteomes" id="UP001215598"/>
    </source>
</evidence>
<accession>A0AAD7NXH5</accession>
<dbReference type="AlphaFoldDB" id="A0AAD7NXH5"/>
<reference evidence="2" key="1">
    <citation type="submission" date="2023-03" db="EMBL/GenBank/DDBJ databases">
        <title>Massive genome expansion in bonnet fungi (Mycena s.s.) driven by repeated elements and novel gene families across ecological guilds.</title>
        <authorList>
            <consortium name="Lawrence Berkeley National Laboratory"/>
            <person name="Harder C.B."/>
            <person name="Miyauchi S."/>
            <person name="Viragh M."/>
            <person name="Kuo A."/>
            <person name="Thoen E."/>
            <person name="Andreopoulos B."/>
            <person name="Lu D."/>
            <person name="Skrede I."/>
            <person name="Drula E."/>
            <person name="Henrissat B."/>
            <person name="Morin E."/>
            <person name="Kohler A."/>
            <person name="Barry K."/>
            <person name="LaButti K."/>
            <person name="Morin E."/>
            <person name="Salamov A."/>
            <person name="Lipzen A."/>
            <person name="Mereny Z."/>
            <person name="Hegedus B."/>
            <person name="Baldrian P."/>
            <person name="Stursova M."/>
            <person name="Weitz H."/>
            <person name="Taylor A."/>
            <person name="Grigoriev I.V."/>
            <person name="Nagy L.G."/>
            <person name="Martin F."/>
            <person name="Kauserud H."/>
        </authorList>
    </citation>
    <scope>NUCLEOTIDE SEQUENCE</scope>
    <source>
        <strain evidence="2">CBHHK182m</strain>
    </source>
</reference>
<evidence type="ECO:0000313" key="2">
    <source>
        <dbReference type="EMBL" id="KAJ7779059.1"/>
    </source>
</evidence>
<feature type="region of interest" description="Disordered" evidence="1">
    <location>
        <begin position="55"/>
        <end position="93"/>
    </location>
</feature>
<organism evidence="2 3">
    <name type="scientific">Mycena metata</name>
    <dbReference type="NCBI Taxonomy" id="1033252"/>
    <lineage>
        <taxon>Eukaryota</taxon>
        <taxon>Fungi</taxon>
        <taxon>Dikarya</taxon>
        <taxon>Basidiomycota</taxon>
        <taxon>Agaricomycotina</taxon>
        <taxon>Agaricomycetes</taxon>
        <taxon>Agaricomycetidae</taxon>
        <taxon>Agaricales</taxon>
        <taxon>Marasmiineae</taxon>
        <taxon>Mycenaceae</taxon>
        <taxon>Mycena</taxon>
    </lineage>
</organism>
<proteinExistence type="predicted"/>
<feature type="region of interest" description="Disordered" evidence="1">
    <location>
        <begin position="1"/>
        <end position="21"/>
    </location>
</feature>
<dbReference type="Proteomes" id="UP001215598">
    <property type="component" value="Unassembled WGS sequence"/>
</dbReference>